<name>A0A1H6XEJ5_9MICO</name>
<dbReference type="InterPro" id="IPR015421">
    <property type="entry name" value="PyrdxlP-dep_Trfase_major"/>
</dbReference>
<dbReference type="FunFam" id="3.40.640.10:FF:000084">
    <property type="entry name" value="IscS-like cysteine desulfurase"/>
    <property type="match status" value="1"/>
</dbReference>
<comment type="cofactor">
    <cofactor evidence="1 10">
        <name>pyridoxal 5'-phosphate</name>
        <dbReference type="ChEBI" id="CHEBI:597326"/>
    </cofactor>
</comment>
<dbReference type="InterPro" id="IPR000192">
    <property type="entry name" value="Aminotrans_V_dom"/>
</dbReference>
<dbReference type="GO" id="GO:0031071">
    <property type="term" value="F:cysteine desulfurase activity"/>
    <property type="evidence" value="ECO:0007669"/>
    <property type="project" value="UniProtKB-EC"/>
</dbReference>
<accession>A0A1H6XEJ5</accession>
<evidence type="ECO:0000256" key="6">
    <source>
        <dbReference type="ARBA" id="ARBA00022898"/>
    </source>
</evidence>
<comment type="similarity">
    <text evidence="2">Belongs to the class-V pyridoxal-phosphate-dependent aminotransferase family. NifS/IscS subfamily.</text>
</comment>
<keyword evidence="6" id="KW-0663">Pyridoxal phosphate</keyword>
<dbReference type="PROSITE" id="PS00595">
    <property type="entry name" value="AA_TRANSFER_CLASS_5"/>
    <property type="match status" value="1"/>
</dbReference>
<reference evidence="13" key="1">
    <citation type="submission" date="2016-10" db="EMBL/GenBank/DDBJ databases">
        <authorList>
            <person name="Varghese N."/>
        </authorList>
    </citation>
    <scope>NUCLEOTIDE SEQUENCE [LARGE SCALE GENOMIC DNA]</scope>
    <source>
        <strain evidence="13">DSM 24868</strain>
    </source>
</reference>
<dbReference type="InterPro" id="IPR016454">
    <property type="entry name" value="Cysteine_dSase"/>
</dbReference>
<dbReference type="eggNOG" id="COG1104">
    <property type="taxonomic scope" value="Bacteria"/>
</dbReference>
<feature type="domain" description="Aminotransferase class V" evidence="11">
    <location>
        <begin position="2"/>
        <end position="373"/>
    </location>
</feature>
<sequence length="390" mass="39912">MTYLDHAATTPLRASARDAWLAASEEVGNPSSLHAAGRRARAIVEDARESIAAALGADAPEVILTSGGTEADNLAVKGLHWGRVAEDPERRRLVVSAVEHHAVLDPARWLAAHEDADLVELPVDPAGRVETSALADAITAETSLVSLMWANNEVGAVQPLGAAVDAAAALGVPVHTDAVQAVPYLDVHFHRSGVDAMTVSAHKLGGPVGVGALVARRGLPLAPVAHGGGQQRSVRSGTLDAPGAAAFAAALAETVEERAAERTRLEALRDRLVARVRAAALDAVPGATATGPRDPAQRLPGIVHLVIPEVRAEPLLFLLDAAGIAASSGSACTAGVVQSSHVAIAMGWSEDDAACTLRLSLGRTSTAEDVDALVAALPDAVARARAASAR</sequence>
<dbReference type="STRING" id="1043493.SAMN05421637_1255"/>
<evidence type="ECO:0000313" key="13">
    <source>
        <dbReference type="Proteomes" id="UP000183315"/>
    </source>
</evidence>
<dbReference type="OrthoDB" id="9808002at2"/>
<dbReference type="AlphaFoldDB" id="A0A1H6XEJ5"/>
<dbReference type="Pfam" id="PF00266">
    <property type="entry name" value="Aminotran_5"/>
    <property type="match status" value="1"/>
</dbReference>
<protein>
    <recommendedName>
        <fullName evidence="3">cysteine desulfurase</fullName>
        <ecNumber evidence="3">2.8.1.7</ecNumber>
    </recommendedName>
</protein>
<evidence type="ECO:0000256" key="4">
    <source>
        <dbReference type="ARBA" id="ARBA00022679"/>
    </source>
</evidence>
<dbReference type="GO" id="GO:0046872">
    <property type="term" value="F:metal ion binding"/>
    <property type="evidence" value="ECO:0007669"/>
    <property type="project" value="UniProtKB-KW"/>
</dbReference>
<dbReference type="PANTHER" id="PTHR11601:SF34">
    <property type="entry name" value="CYSTEINE DESULFURASE"/>
    <property type="match status" value="1"/>
</dbReference>
<evidence type="ECO:0000256" key="10">
    <source>
        <dbReference type="RuleBase" id="RU004504"/>
    </source>
</evidence>
<evidence type="ECO:0000256" key="9">
    <source>
        <dbReference type="ARBA" id="ARBA00050776"/>
    </source>
</evidence>
<dbReference type="EMBL" id="FNZI01000002">
    <property type="protein sequence ID" value="SEJ23282.1"/>
    <property type="molecule type" value="Genomic_DNA"/>
</dbReference>
<dbReference type="GO" id="GO:0051536">
    <property type="term" value="F:iron-sulfur cluster binding"/>
    <property type="evidence" value="ECO:0007669"/>
    <property type="project" value="UniProtKB-KW"/>
</dbReference>
<organism evidence="12 13">
    <name type="scientific">Demequina mangrovi</name>
    <dbReference type="NCBI Taxonomy" id="1043493"/>
    <lineage>
        <taxon>Bacteria</taxon>
        <taxon>Bacillati</taxon>
        <taxon>Actinomycetota</taxon>
        <taxon>Actinomycetes</taxon>
        <taxon>Micrococcales</taxon>
        <taxon>Demequinaceae</taxon>
        <taxon>Demequina</taxon>
    </lineage>
</organism>
<evidence type="ECO:0000256" key="5">
    <source>
        <dbReference type="ARBA" id="ARBA00022723"/>
    </source>
</evidence>
<evidence type="ECO:0000313" key="12">
    <source>
        <dbReference type="EMBL" id="SEJ23282.1"/>
    </source>
</evidence>
<dbReference type="RefSeq" id="WP_042214018.1">
    <property type="nucleotide sequence ID" value="NZ_BBLU01000005.1"/>
</dbReference>
<evidence type="ECO:0000259" key="11">
    <source>
        <dbReference type="Pfam" id="PF00266"/>
    </source>
</evidence>
<keyword evidence="7" id="KW-0408">Iron</keyword>
<evidence type="ECO:0000256" key="7">
    <source>
        <dbReference type="ARBA" id="ARBA00023004"/>
    </source>
</evidence>
<dbReference type="Gene3D" id="1.10.260.50">
    <property type="match status" value="1"/>
</dbReference>
<dbReference type="Gene3D" id="3.90.1150.10">
    <property type="entry name" value="Aspartate Aminotransferase, domain 1"/>
    <property type="match status" value="1"/>
</dbReference>
<proteinExistence type="inferred from homology"/>
<evidence type="ECO:0000256" key="1">
    <source>
        <dbReference type="ARBA" id="ARBA00001933"/>
    </source>
</evidence>
<keyword evidence="8" id="KW-0411">Iron-sulfur</keyword>
<dbReference type="PIRSF" id="PIRSF005572">
    <property type="entry name" value="NifS"/>
    <property type="match status" value="1"/>
</dbReference>
<dbReference type="SUPFAM" id="SSF53383">
    <property type="entry name" value="PLP-dependent transferases"/>
    <property type="match status" value="1"/>
</dbReference>
<evidence type="ECO:0000256" key="3">
    <source>
        <dbReference type="ARBA" id="ARBA00012239"/>
    </source>
</evidence>
<keyword evidence="4" id="KW-0808">Transferase</keyword>
<dbReference type="InterPro" id="IPR020578">
    <property type="entry name" value="Aminotrans_V_PyrdxlP_BS"/>
</dbReference>
<dbReference type="PANTHER" id="PTHR11601">
    <property type="entry name" value="CYSTEINE DESULFURYLASE FAMILY MEMBER"/>
    <property type="match status" value="1"/>
</dbReference>
<gene>
    <name evidence="12" type="ORF">SAMN05421637_1255</name>
</gene>
<dbReference type="EC" id="2.8.1.7" evidence="3"/>
<dbReference type="InterPro" id="IPR015424">
    <property type="entry name" value="PyrdxlP-dep_Trfase"/>
</dbReference>
<dbReference type="Proteomes" id="UP000183315">
    <property type="component" value="Unassembled WGS sequence"/>
</dbReference>
<comment type="catalytic activity">
    <reaction evidence="9">
        <text>(sulfur carrier)-H + L-cysteine = (sulfur carrier)-SH + L-alanine</text>
        <dbReference type="Rhea" id="RHEA:43892"/>
        <dbReference type="Rhea" id="RHEA-COMP:14737"/>
        <dbReference type="Rhea" id="RHEA-COMP:14739"/>
        <dbReference type="ChEBI" id="CHEBI:29917"/>
        <dbReference type="ChEBI" id="CHEBI:35235"/>
        <dbReference type="ChEBI" id="CHEBI:57972"/>
        <dbReference type="ChEBI" id="CHEBI:64428"/>
        <dbReference type="EC" id="2.8.1.7"/>
    </reaction>
</comment>
<dbReference type="Gene3D" id="3.40.640.10">
    <property type="entry name" value="Type I PLP-dependent aspartate aminotransferase-like (Major domain)"/>
    <property type="match status" value="1"/>
</dbReference>
<evidence type="ECO:0000256" key="8">
    <source>
        <dbReference type="ARBA" id="ARBA00023014"/>
    </source>
</evidence>
<keyword evidence="5" id="KW-0479">Metal-binding</keyword>
<evidence type="ECO:0000256" key="2">
    <source>
        <dbReference type="ARBA" id="ARBA00006490"/>
    </source>
</evidence>
<dbReference type="InterPro" id="IPR015422">
    <property type="entry name" value="PyrdxlP-dep_Trfase_small"/>
</dbReference>
<keyword evidence="13" id="KW-1185">Reference proteome</keyword>